<sequence>MNCETKRTIGDGGGHRKINIPSQGLKISPSFKTSFMGLVFKQLIRKILVLHIHYILEQRVKKMRHLENKCEYETIKKSRNNGMGGGQH</sequence>
<accession>A0A132AAA4</accession>
<dbReference type="EMBL" id="JXLN01012010">
    <property type="protein sequence ID" value="KPM07916.1"/>
    <property type="molecule type" value="Genomic_DNA"/>
</dbReference>
<dbReference type="AlphaFoldDB" id="A0A132AAA4"/>
<comment type="caution">
    <text evidence="1">The sequence shown here is derived from an EMBL/GenBank/DDBJ whole genome shotgun (WGS) entry which is preliminary data.</text>
</comment>
<protein>
    <submittedName>
        <fullName evidence="1">Uncharacterized protein</fullName>
    </submittedName>
</protein>
<name>A0A132AAA4_SARSC</name>
<evidence type="ECO:0000313" key="2">
    <source>
        <dbReference type="Proteomes" id="UP000616769"/>
    </source>
</evidence>
<dbReference type="VEuPathDB" id="VectorBase:SSCA002623"/>
<proteinExistence type="predicted"/>
<reference evidence="1 2" key="1">
    <citation type="journal article" date="2015" name="Parasit. Vectors">
        <title>Draft genome of the scabies mite.</title>
        <authorList>
            <person name="Rider S.D.Jr."/>
            <person name="Morgan M.S."/>
            <person name="Arlian L.G."/>
        </authorList>
    </citation>
    <scope>NUCLEOTIDE SEQUENCE [LARGE SCALE GENOMIC DNA]</scope>
    <source>
        <strain evidence="1">Arlian Lab</strain>
    </source>
</reference>
<dbReference type="Proteomes" id="UP000616769">
    <property type="component" value="Unassembled WGS sequence"/>
</dbReference>
<gene>
    <name evidence="1" type="ORF">QR98_0064280</name>
</gene>
<organism evidence="1 2">
    <name type="scientific">Sarcoptes scabiei</name>
    <name type="common">Itch mite</name>
    <name type="synonym">Acarus scabiei</name>
    <dbReference type="NCBI Taxonomy" id="52283"/>
    <lineage>
        <taxon>Eukaryota</taxon>
        <taxon>Metazoa</taxon>
        <taxon>Ecdysozoa</taxon>
        <taxon>Arthropoda</taxon>
        <taxon>Chelicerata</taxon>
        <taxon>Arachnida</taxon>
        <taxon>Acari</taxon>
        <taxon>Acariformes</taxon>
        <taxon>Sarcoptiformes</taxon>
        <taxon>Astigmata</taxon>
        <taxon>Psoroptidia</taxon>
        <taxon>Sarcoptoidea</taxon>
        <taxon>Sarcoptidae</taxon>
        <taxon>Sarcoptinae</taxon>
        <taxon>Sarcoptes</taxon>
    </lineage>
</organism>
<evidence type="ECO:0000313" key="1">
    <source>
        <dbReference type="EMBL" id="KPM07916.1"/>
    </source>
</evidence>